<dbReference type="SUPFAM" id="SSF141694">
    <property type="entry name" value="AF2212/PG0164-like"/>
    <property type="match status" value="1"/>
</dbReference>
<dbReference type="AlphaFoldDB" id="A0A4T3EZ28"/>
<evidence type="ECO:0000313" key="2">
    <source>
        <dbReference type="Proteomes" id="UP000309389"/>
    </source>
</evidence>
<accession>A0A4T3EZ28</accession>
<dbReference type="Pfam" id="PF08922">
    <property type="entry name" value="DUF1905"/>
    <property type="match status" value="1"/>
</dbReference>
<comment type="caution">
    <text evidence="1">The sequence shown here is derived from an EMBL/GenBank/DDBJ whole genome shotgun (WGS) entry which is preliminary data.</text>
</comment>
<dbReference type="EMBL" id="SSHH01000003">
    <property type="protein sequence ID" value="TIX49801.1"/>
    <property type="molecule type" value="Genomic_DNA"/>
</dbReference>
<name>A0A4T3EZ28_9SPHN</name>
<keyword evidence="2" id="KW-1185">Reference proteome</keyword>
<dbReference type="InterPro" id="IPR015018">
    <property type="entry name" value="DUF1905"/>
</dbReference>
<dbReference type="OrthoDB" id="9808666at2"/>
<reference evidence="1 2" key="1">
    <citation type="submission" date="2019-04" db="EMBL/GenBank/DDBJ databases">
        <title>Altererythrobacter aquimixticola sp. nov., isolated from sediment of junction between the ocean and a freshwater spring.</title>
        <authorList>
            <person name="Yoon J.-H."/>
        </authorList>
    </citation>
    <scope>NUCLEOTIDE SEQUENCE [LARGE SCALE GENOMIC DNA]</scope>
    <source>
        <strain evidence="1 2">SSKS-13</strain>
    </source>
</reference>
<dbReference type="InterPro" id="IPR037079">
    <property type="entry name" value="AF2212/PG0164-like_sf"/>
</dbReference>
<evidence type="ECO:0000313" key="1">
    <source>
        <dbReference type="EMBL" id="TIX49801.1"/>
    </source>
</evidence>
<proteinExistence type="predicted"/>
<organism evidence="1 2">
    <name type="scientific">Alteraurantiacibacter aquimixticola</name>
    <dbReference type="NCBI Taxonomy" id="2489173"/>
    <lineage>
        <taxon>Bacteria</taxon>
        <taxon>Pseudomonadati</taxon>
        <taxon>Pseudomonadota</taxon>
        <taxon>Alphaproteobacteria</taxon>
        <taxon>Sphingomonadales</taxon>
        <taxon>Erythrobacteraceae</taxon>
        <taxon>Alteraurantiacibacter</taxon>
    </lineage>
</organism>
<gene>
    <name evidence="1" type="ORF">E5222_13415</name>
</gene>
<dbReference type="Gene3D" id="2.40.30.100">
    <property type="entry name" value="AF2212/PG0164-like"/>
    <property type="match status" value="1"/>
</dbReference>
<dbReference type="RefSeq" id="WP_136694278.1">
    <property type="nucleotide sequence ID" value="NZ_SSHH01000003.1"/>
</dbReference>
<dbReference type="Proteomes" id="UP000309389">
    <property type="component" value="Unassembled WGS sequence"/>
</dbReference>
<protein>
    <submittedName>
        <fullName evidence="1">DUF1905 domain-containing protein</fullName>
    </submittedName>
</protein>
<sequence>MSDPITHHSQIWLWSGAENGYSWHFVTLDGEAAEAIRAHEAMRRLELGPNAGRRRGFGSVKVAATIGETRWTTSVFPSKPQDGYILPLKLAVRKAEDLAAGDMVAVELELL</sequence>